<organism evidence="1 2">
    <name type="scientific">Cichorium intybus</name>
    <name type="common">Chicory</name>
    <dbReference type="NCBI Taxonomy" id="13427"/>
    <lineage>
        <taxon>Eukaryota</taxon>
        <taxon>Viridiplantae</taxon>
        <taxon>Streptophyta</taxon>
        <taxon>Embryophyta</taxon>
        <taxon>Tracheophyta</taxon>
        <taxon>Spermatophyta</taxon>
        <taxon>Magnoliopsida</taxon>
        <taxon>eudicotyledons</taxon>
        <taxon>Gunneridae</taxon>
        <taxon>Pentapetalae</taxon>
        <taxon>asterids</taxon>
        <taxon>campanulids</taxon>
        <taxon>Asterales</taxon>
        <taxon>Asteraceae</taxon>
        <taxon>Cichorioideae</taxon>
        <taxon>Cichorieae</taxon>
        <taxon>Cichoriinae</taxon>
        <taxon>Cichorium</taxon>
    </lineage>
</organism>
<protein>
    <submittedName>
        <fullName evidence="1">Uncharacterized protein</fullName>
    </submittedName>
</protein>
<sequence length="114" mass="12284">MALAVTSSTSIVFSSSNRTVQGVQPSSSNFQPSDRSYRAPTSLNFSRKRSAAVKALNGEPKRNDSIVSSAAPAFAPGLRKTTLHTTKEKPVFWPDSKRSVSISTAKQISKVARE</sequence>
<accession>A0ACB9APZ8</accession>
<reference evidence="2" key="1">
    <citation type="journal article" date="2022" name="Mol. Ecol. Resour.">
        <title>The genomes of chicory, endive, great burdock and yacon provide insights into Asteraceae palaeo-polyploidization history and plant inulin production.</title>
        <authorList>
            <person name="Fan W."/>
            <person name="Wang S."/>
            <person name="Wang H."/>
            <person name="Wang A."/>
            <person name="Jiang F."/>
            <person name="Liu H."/>
            <person name="Zhao H."/>
            <person name="Xu D."/>
            <person name="Zhang Y."/>
        </authorList>
    </citation>
    <scope>NUCLEOTIDE SEQUENCE [LARGE SCALE GENOMIC DNA]</scope>
    <source>
        <strain evidence="2">cv. Punajuju</strain>
    </source>
</reference>
<evidence type="ECO:0000313" key="1">
    <source>
        <dbReference type="EMBL" id="KAI3710500.1"/>
    </source>
</evidence>
<proteinExistence type="predicted"/>
<gene>
    <name evidence="1" type="ORF">L2E82_40283</name>
</gene>
<keyword evidence="2" id="KW-1185">Reference proteome</keyword>
<comment type="caution">
    <text evidence="1">The sequence shown here is derived from an EMBL/GenBank/DDBJ whole genome shotgun (WGS) entry which is preliminary data.</text>
</comment>
<evidence type="ECO:0000313" key="2">
    <source>
        <dbReference type="Proteomes" id="UP001055811"/>
    </source>
</evidence>
<reference evidence="1 2" key="2">
    <citation type="journal article" date="2022" name="Mol. Ecol. Resour.">
        <title>The genomes of chicory, endive, great burdock and yacon provide insights into Asteraceae paleo-polyploidization history and plant inulin production.</title>
        <authorList>
            <person name="Fan W."/>
            <person name="Wang S."/>
            <person name="Wang H."/>
            <person name="Wang A."/>
            <person name="Jiang F."/>
            <person name="Liu H."/>
            <person name="Zhao H."/>
            <person name="Xu D."/>
            <person name="Zhang Y."/>
        </authorList>
    </citation>
    <scope>NUCLEOTIDE SEQUENCE [LARGE SCALE GENOMIC DNA]</scope>
    <source>
        <strain evidence="2">cv. Punajuju</strain>
        <tissue evidence="1">Leaves</tissue>
    </source>
</reference>
<dbReference type="EMBL" id="CM042015">
    <property type="protein sequence ID" value="KAI3710500.1"/>
    <property type="molecule type" value="Genomic_DNA"/>
</dbReference>
<name>A0ACB9APZ8_CICIN</name>
<dbReference type="Proteomes" id="UP001055811">
    <property type="component" value="Linkage Group LG07"/>
</dbReference>